<comment type="caution">
    <text evidence="1">The sequence shown here is derived from an EMBL/GenBank/DDBJ whole genome shotgun (WGS) entry which is preliminary data.</text>
</comment>
<dbReference type="EMBL" id="JACJRF010000010">
    <property type="protein sequence ID" value="MBD2344186.1"/>
    <property type="molecule type" value="Genomic_DNA"/>
</dbReference>
<keyword evidence="2" id="KW-1185">Reference proteome</keyword>
<dbReference type="Proteomes" id="UP000607281">
    <property type="component" value="Unassembled WGS sequence"/>
</dbReference>
<dbReference type="RefSeq" id="WP_190406644.1">
    <property type="nucleotide sequence ID" value="NZ_JACJRF010000010.1"/>
</dbReference>
<accession>A0ABR8CN23</accession>
<gene>
    <name evidence="1" type="ORF">H6G18_08490</name>
</gene>
<name>A0ABR8CN23_9NOST</name>
<reference evidence="1 2" key="1">
    <citation type="journal article" date="2020" name="ISME J.">
        <title>Comparative genomics reveals insights into cyanobacterial evolution and habitat adaptation.</title>
        <authorList>
            <person name="Chen M.Y."/>
            <person name="Teng W.K."/>
            <person name="Zhao L."/>
            <person name="Hu C.X."/>
            <person name="Zhou Y.K."/>
            <person name="Han B.P."/>
            <person name="Song L.R."/>
            <person name="Shu W.S."/>
        </authorList>
    </citation>
    <scope>NUCLEOTIDE SEQUENCE [LARGE SCALE GENOMIC DNA]</scope>
    <source>
        <strain evidence="1 2">FACHB-260</strain>
    </source>
</reference>
<proteinExistence type="predicted"/>
<evidence type="ECO:0000313" key="2">
    <source>
        <dbReference type="Proteomes" id="UP000607281"/>
    </source>
</evidence>
<protein>
    <submittedName>
        <fullName evidence="1">Uncharacterized protein</fullName>
    </submittedName>
</protein>
<sequence>MTETEIFNNIPQPDPSWDYYEVWQALHLAQSKIKSGVKVILGQEQANHDTDQKLKEILEAVVEELEQVIDHNLSAYADEEIY</sequence>
<organism evidence="1 2">
    <name type="scientific">Anabaena subtropica FACHB-260</name>
    <dbReference type="NCBI Taxonomy" id="2692884"/>
    <lineage>
        <taxon>Bacteria</taxon>
        <taxon>Bacillati</taxon>
        <taxon>Cyanobacteriota</taxon>
        <taxon>Cyanophyceae</taxon>
        <taxon>Nostocales</taxon>
        <taxon>Nostocaceae</taxon>
        <taxon>Anabaena</taxon>
    </lineage>
</organism>
<evidence type="ECO:0000313" key="1">
    <source>
        <dbReference type="EMBL" id="MBD2344186.1"/>
    </source>
</evidence>